<reference evidence="2 3" key="1">
    <citation type="submission" date="2024-09" db="EMBL/GenBank/DDBJ databases">
        <title>Floridaenema gen nov. (Aerosakkonemataceae, Aerosakkonematales ord. nov., Cyanobacteria) from benthic tropical and subtropical fresh waters, with the description of four new species.</title>
        <authorList>
            <person name="Moretto J.A."/>
            <person name="Berthold D.E."/>
            <person name="Lefler F.W."/>
            <person name="Huang I.-S."/>
            <person name="Laughinghouse H. IV."/>
        </authorList>
    </citation>
    <scope>NUCLEOTIDE SEQUENCE [LARGE SCALE GENOMIC DNA]</scope>
    <source>
        <strain evidence="2 3">BLCC-F46</strain>
    </source>
</reference>
<accession>A0ABV4X356</accession>
<dbReference type="Proteomes" id="UP001576774">
    <property type="component" value="Unassembled WGS sequence"/>
</dbReference>
<feature type="region of interest" description="Disordered" evidence="1">
    <location>
        <begin position="198"/>
        <end position="220"/>
    </location>
</feature>
<feature type="compositionally biased region" description="Low complexity" evidence="1">
    <location>
        <begin position="210"/>
        <end position="220"/>
    </location>
</feature>
<gene>
    <name evidence="2" type="ORF">ACE1CC_09855</name>
</gene>
<comment type="caution">
    <text evidence="2">The sequence shown here is derived from an EMBL/GenBank/DDBJ whole genome shotgun (WGS) entry which is preliminary data.</text>
</comment>
<name>A0ABV4X356_9CYAN</name>
<feature type="compositionally biased region" description="Basic and acidic residues" evidence="1">
    <location>
        <begin position="198"/>
        <end position="209"/>
    </location>
</feature>
<protein>
    <submittedName>
        <fullName evidence="2">Uncharacterized protein</fullName>
    </submittedName>
</protein>
<evidence type="ECO:0000313" key="3">
    <source>
        <dbReference type="Proteomes" id="UP001576774"/>
    </source>
</evidence>
<proteinExistence type="predicted"/>
<sequence length="279" mass="31171">MKTDTNQVERAINSSNIIDVTAEKIESEPTTAIAPINAAESDMRSALVHYSTLVEFTQKVLQRGVDYGIIPNTSKPTLLKAGAEKLCQLFQLSPKFERLEVVTDWTGTDHGLSEPLFHYHYKCSLYRGATLIAEGEGCCNSLERKYRYTKDGKPNPRIYDAVNTICKMAQKRSLVAAVLIATGASEFFTQDLEDIAERISPESEPKSRSENSQLSRSSLEEQSSAIMEKLGWSKITASAFAEKVTGKKFRKDMSIKELHLLVSAMLQELEKIQNQPKSQ</sequence>
<keyword evidence="3" id="KW-1185">Reference proteome</keyword>
<organism evidence="2 3">
    <name type="scientific">Floridaenema aerugineum BLCC-F46</name>
    <dbReference type="NCBI Taxonomy" id="3153654"/>
    <lineage>
        <taxon>Bacteria</taxon>
        <taxon>Bacillati</taxon>
        <taxon>Cyanobacteriota</taxon>
        <taxon>Cyanophyceae</taxon>
        <taxon>Oscillatoriophycideae</taxon>
        <taxon>Aerosakkonematales</taxon>
        <taxon>Aerosakkonemataceae</taxon>
        <taxon>Floridanema</taxon>
        <taxon>Floridanema aerugineum</taxon>
    </lineage>
</organism>
<evidence type="ECO:0000256" key="1">
    <source>
        <dbReference type="SAM" id="MobiDB-lite"/>
    </source>
</evidence>
<dbReference type="EMBL" id="JBHFNQ010000076">
    <property type="protein sequence ID" value="MFB2877180.1"/>
    <property type="molecule type" value="Genomic_DNA"/>
</dbReference>
<evidence type="ECO:0000313" key="2">
    <source>
        <dbReference type="EMBL" id="MFB2877180.1"/>
    </source>
</evidence>
<dbReference type="RefSeq" id="WP_413270290.1">
    <property type="nucleotide sequence ID" value="NZ_JBHFNQ010000076.1"/>
</dbReference>